<keyword evidence="2" id="KW-1185">Reference proteome</keyword>
<dbReference type="InterPro" id="IPR036280">
    <property type="entry name" value="Multihaem_cyt_sf"/>
</dbReference>
<dbReference type="Gene3D" id="1.10.1130.10">
    <property type="entry name" value="Flavocytochrome C3, Chain A"/>
    <property type="match status" value="1"/>
</dbReference>
<name>A0ABT7DQA9_9ACTN</name>
<accession>A0ABT7DQA9</accession>
<gene>
    <name evidence="1" type="ORF">QNJ86_11395</name>
</gene>
<evidence type="ECO:0000313" key="2">
    <source>
        <dbReference type="Proteomes" id="UP001232750"/>
    </source>
</evidence>
<sequence>MTNATTKTANRGFVVLAIAVAVLLLAVALGSVVGCSPKQAGDGEAPAKQSQKEDPMATQTVDWTMDIDCKTCHTTEAGTMTDAAYPQAMEHGDMQCSQCHTEEATLKTAHEGVTYADKPASKATVVTVDAQTCQDPACHGTLADMAVITADNTNFKDDKGAVQNPHEYASNEQHDANVPTCTDCHKIHTKNVQKDAMKWCAQCHHQGVFQCGTCHELRERQVA</sequence>
<dbReference type="PROSITE" id="PS51257">
    <property type="entry name" value="PROKAR_LIPOPROTEIN"/>
    <property type="match status" value="1"/>
</dbReference>
<protein>
    <submittedName>
        <fullName evidence="1">Cytochrome c3 family protein</fullName>
    </submittedName>
</protein>
<proteinExistence type="predicted"/>
<dbReference type="Proteomes" id="UP001232750">
    <property type="component" value="Unassembled WGS sequence"/>
</dbReference>
<reference evidence="1 2" key="1">
    <citation type="submission" date="2023-05" db="EMBL/GenBank/DDBJ databases">
        <title>Gordonibacter KGMB12511T sp. nov., isolated from faeces of healthy Korean.</title>
        <authorList>
            <person name="Kim H.S."/>
            <person name="Kim J.-S."/>
            <person name="Suh M.K."/>
            <person name="Eom M.K."/>
            <person name="Do H.E."/>
            <person name="Lee J.-S."/>
        </authorList>
    </citation>
    <scope>NUCLEOTIDE SEQUENCE [LARGE SCALE GENOMIC DNA]</scope>
    <source>
        <strain evidence="1 2">KGMB12511</strain>
    </source>
</reference>
<dbReference type="EMBL" id="JASJEU010000022">
    <property type="protein sequence ID" value="MDJ1651407.1"/>
    <property type="molecule type" value="Genomic_DNA"/>
</dbReference>
<dbReference type="SUPFAM" id="SSF48695">
    <property type="entry name" value="Multiheme cytochromes"/>
    <property type="match status" value="2"/>
</dbReference>
<dbReference type="RefSeq" id="WP_283832752.1">
    <property type="nucleotide sequence ID" value="NZ_JASJEU010000022.1"/>
</dbReference>
<organism evidence="1 2">
    <name type="scientific">Gordonibacter faecis</name>
    <dbReference type="NCBI Taxonomy" id="3047475"/>
    <lineage>
        <taxon>Bacteria</taxon>
        <taxon>Bacillati</taxon>
        <taxon>Actinomycetota</taxon>
        <taxon>Coriobacteriia</taxon>
        <taxon>Eggerthellales</taxon>
        <taxon>Eggerthellaceae</taxon>
        <taxon>Gordonibacter</taxon>
    </lineage>
</organism>
<comment type="caution">
    <text evidence="1">The sequence shown here is derived from an EMBL/GenBank/DDBJ whole genome shotgun (WGS) entry which is preliminary data.</text>
</comment>
<evidence type="ECO:0000313" key="1">
    <source>
        <dbReference type="EMBL" id="MDJ1651407.1"/>
    </source>
</evidence>